<keyword evidence="2 4" id="KW-0503">Monooxygenase</keyword>
<name>A0A1I3IRJ5_9BURK</name>
<dbReference type="InterPro" id="IPR036188">
    <property type="entry name" value="FAD/NAD-bd_sf"/>
</dbReference>
<gene>
    <name evidence="4" type="ORF">SAMN05192543_103384</name>
</gene>
<dbReference type="GO" id="GO:0071949">
    <property type="term" value="F:FAD binding"/>
    <property type="evidence" value="ECO:0007669"/>
    <property type="project" value="InterPro"/>
</dbReference>
<reference evidence="4 5" key="1">
    <citation type="submission" date="2016-10" db="EMBL/GenBank/DDBJ databases">
        <authorList>
            <person name="de Groot N.N."/>
        </authorList>
    </citation>
    <scope>NUCLEOTIDE SEQUENCE [LARGE SCALE GENOMIC DNA]</scope>
    <source>
        <strain evidence="4 5">LMG 23650</strain>
    </source>
</reference>
<evidence type="ECO:0000313" key="5">
    <source>
        <dbReference type="Proteomes" id="UP000199548"/>
    </source>
</evidence>
<sequence length="402" mass="44302">MISRQAGARIAIVGAGLGGSALGALLQREGFDVAIYEQAPRFMRVGAGIHLSPNLMRVLQLLGVHRQALLAGQEPAAFVNRRASDGELLYRLTLGNTASERFGATFVALKRGDLHAALMSAVTPGSVTWGKRLAGLDWRGETVELAFEDGSRAHADVVIGADGLRSRVREVLRGFEKPVYSGQVAFRGSYPRALLENLPVEDLTKWWGEHTFVLSYWLDRAREEFYFAAMTPQAEWPTDASSMPGDVDEMRSLFDDFHPDVRHMLARAPRDSVAKWALFERAPQFEFGNDRVVLIGDACHPMRPFMSQGAAMALEDATILLRAIKGSTEFGAAFATYAQHRIDRLGRVHRVSSANTFMRGPTEPDWVFGYDALSVGASTVLPPLHRTDRARAAYQLAGREFA</sequence>
<keyword evidence="5" id="KW-1185">Reference proteome</keyword>
<dbReference type="OrthoDB" id="5487740at2"/>
<dbReference type="SUPFAM" id="SSF51905">
    <property type="entry name" value="FAD/NAD(P)-binding domain"/>
    <property type="match status" value="1"/>
</dbReference>
<accession>A0A1I3IRJ5</accession>
<dbReference type="InterPro" id="IPR050493">
    <property type="entry name" value="FAD-dep_Monooxygenase_BioMet"/>
</dbReference>
<protein>
    <submittedName>
        <fullName evidence="4">6-hydroxynicotinate 3-monooxygenase</fullName>
    </submittedName>
</protein>
<dbReference type="GO" id="GO:0004497">
    <property type="term" value="F:monooxygenase activity"/>
    <property type="evidence" value="ECO:0007669"/>
    <property type="project" value="UniProtKB-KW"/>
</dbReference>
<dbReference type="SUPFAM" id="SSF54373">
    <property type="entry name" value="FAD-linked reductases, C-terminal domain"/>
    <property type="match status" value="1"/>
</dbReference>
<dbReference type="PANTHER" id="PTHR13789">
    <property type="entry name" value="MONOOXYGENASE"/>
    <property type="match status" value="1"/>
</dbReference>
<dbReference type="EMBL" id="FOQU01000003">
    <property type="protein sequence ID" value="SFI50542.1"/>
    <property type="molecule type" value="Genomic_DNA"/>
</dbReference>
<evidence type="ECO:0000256" key="2">
    <source>
        <dbReference type="ARBA" id="ARBA00023033"/>
    </source>
</evidence>
<dbReference type="Gene3D" id="3.50.50.60">
    <property type="entry name" value="FAD/NAD(P)-binding domain"/>
    <property type="match status" value="1"/>
</dbReference>
<feature type="domain" description="FAD-binding" evidence="3">
    <location>
        <begin position="10"/>
        <end position="324"/>
    </location>
</feature>
<dbReference type="RefSeq" id="WP_091011309.1">
    <property type="nucleotide sequence ID" value="NZ_CP041745.1"/>
</dbReference>
<evidence type="ECO:0000256" key="1">
    <source>
        <dbReference type="ARBA" id="ARBA00023002"/>
    </source>
</evidence>
<keyword evidence="1" id="KW-0560">Oxidoreductase</keyword>
<dbReference type="Pfam" id="PF01494">
    <property type="entry name" value="FAD_binding_3"/>
    <property type="match status" value="1"/>
</dbReference>
<proteinExistence type="predicted"/>
<organism evidence="4 5">
    <name type="scientific">Paraburkholderia megapolitana</name>
    <dbReference type="NCBI Taxonomy" id="420953"/>
    <lineage>
        <taxon>Bacteria</taxon>
        <taxon>Pseudomonadati</taxon>
        <taxon>Pseudomonadota</taxon>
        <taxon>Betaproteobacteria</taxon>
        <taxon>Burkholderiales</taxon>
        <taxon>Burkholderiaceae</taxon>
        <taxon>Paraburkholderia</taxon>
    </lineage>
</organism>
<dbReference type="InterPro" id="IPR002938">
    <property type="entry name" value="FAD-bd"/>
</dbReference>
<dbReference type="PRINTS" id="PR00420">
    <property type="entry name" value="RNGMNOXGNASE"/>
</dbReference>
<dbReference type="STRING" id="420953.SAMN05192543_103384"/>
<evidence type="ECO:0000259" key="3">
    <source>
        <dbReference type="Pfam" id="PF01494"/>
    </source>
</evidence>
<dbReference type="Proteomes" id="UP000199548">
    <property type="component" value="Unassembled WGS sequence"/>
</dbReference>
<evidence type="ECO:0000313" key="4">
    <source>
        <dbReference type="EMBL" id="SFI50542.1"/>
    </source>
</evidence>
<dbReference type="PANTHER" id="PTHR13789:SF309">
    <property type="entry name" value="PUTATIVE (AFU_ORTHOLOGUE AFUA_6G14510)-RELATED"/>
    <property type="match status" value="1"/>
</dbReference>
<dbReference type="AlphaFoldDB" id="A0A1I3IRJ5"/>